<dbReference type="AlphaFoldDB" id="A0A6M3K6Q9"/>
<dbReference type="SUPFAM" id="SSF51161">
    <property type="entry name" value="Trimeric LpxA-like enzymes"/>
    <property type="match status" value="1"/>
</dbReference>
<reference evidence="1" key="1">
    <citation type="submission" date="2020-03" db="EMBL/GenBank/DDBJ databases">
        <title>The deep terrestrial virosphere.</title>
        <authorList>
            <person name="Holmfeldt K."/>
            <person name="Nilsson E."/>
            <person name="Simone D."/>
            <person name="Lopez-Fernandez M."/>
            <person name="Wu X."/>
            <person name="de Brujin I."/>
            <person name="Lundin D."/>
            <person name="Andersson A."/>
            <person name="Bertilsson S."/>
            <person name="Dopson M."/>
        </authorList>
    </citation>
    <scope>NUCLEOTIDE SEQUENCE</scope>
    <source>
        <strain evidence="1">MM415A01350</strain>
    </source>
</reference>
<gene>
    <name evidence="1" type="ORF">MM415A01350_0009</name>
</gene>
<dbReference type="EMBL" id="MT142270">
    <property type="protein sequence ID" value="QJA77225.1"/>
    <property type="molecule type" value="Genomic_DNA"/>
</dbReference>
<evidence type="ECO:0000313" key="1">
    <source>
        <dbReference type="EMBL" id="QJA77225.1"/>
    </source>
</evidence>
<name>A0A6M3K6Q9_9ZZZZ</name>
<organism evidence="1">
    <name type="scientific">viral metagenome</name>
    <dbReference type="NCBI Taxonomy" id="1070528"/>
    <lineage>
        <taxon>unclassified sequences</taxon>
        <taxon>metagenomes</taxon>
        <taxon>organismal metagenomes</taxon>
    </lineage>
</organism>
<dbReference type="InterPro" id="IPR011004">
    <property type="entry name" value="Trimer_LpxA-like_sf"/>
</dbReference>
<accession>A0A6M3K6Q9</accession>
<proteinExistence type="predicted"/>
<sequence length="356" mass="36328">MAGEPGFIRAKKLKFYHKRAKIKGVGQLTLAPTGTLVASPSGALVFKTTPIFQASLVIDKGASISGNLNLGGSLDVTGNTVLNGSLIVIGNASIGGNFNFSGDTNLNGSLDVEGNTVLNGSLDVVGNSALAGNLALTGDADLNGSLDVSGNTSLNGSLDVAGNSALAGNLALTGDADLNGSLDVSGNTALGGNLTLSDKIITGVQGGNVLHLVKKSLRASDFTAASVDESVYLWRASAGDVITDVHANLNRGFKFGATATIFNMTVGVWSDRDALRKAVPVGSPDSGWIWTSQHGTKATNDGGLGAYLFDASIYKTPILFANATDITAKLTASGTFFVSSLTNGSIDIFIHTMQSQ</sequence>
<protein>
    <submittedName>
        <fullName evidence="1">Uncharacterized protein</fullName>
    </submittedName>
</protein>